<accession>A0A378K192</accession>
<dbReference type="RefSeq" id="WP_155824940.1">
    <property type="nucleotide sequence ID" value="NZ_CAAAJG010000026.1"/>
</dbReference>
<evidence type="ECO:0000313" key="2">
    <source>
        <dbReference type="Proteomes" id="UP000254040"/>
    </source>
</evidence>
<evidence type="ECO:0000313" key="1">
    <source>
        <dbReference type="EMBL" id="STX63378.1"/>
    </source>
</evidence>
<dbReference type="Proteomes" id="UP000254040">
    <property type="component" value="Unassembled WGS sequence"/>
</dbReference>
<protein>
    <submittedName>
        <fullName evidence="1">Uncharacterized protein</fullName>
    </submittedName>
</protein>
<proteinExistence type="predicted"/>
<gene>
    <name evidence="1" type="ORF">NCTC12239_02322</name>
</gene>
<organism evidence="1 2">
    <name type="scientific">Legionella moravica</name>
    <dbReference type="NCBI Taxonomy" id="39962"/>
    <lineage>
        <taxon>Bacteria</taxon>
        <taxon>Pseudomonadati</taxon>
        <taxon>Pseudomonadota</taxon>
        <taxon>Gammaproteobacteria</taxon>
        <taxon>Legionellales</taxon>
        <taxon>Legionellaceae</taxon>
        <taxon>Legionella</taxon>
    </lineage>
</organism>
<dbReference type="EMBL" id="UGOG01000001">
    <property type="protein sequence ID" value="STX63378.1"/>
    <property type="molecule type" value="Genomic_DNA"/>
</dbReference>
<dbReference type="AlphaFoldDB" id="A0A378K192"/>
<sequence length="48" mass="5726">MSLPVKPQVDDYFDLKKNYDILILHCKYEALDDFRADLCTPKNETYEL</sequence>
<name>A0A378K192_9GAMM</name>
<reference evidence="1 2" key="1">
    <citation type="submission" date="2018-06" db="EMBL/GenBank/DDBJ databases">
        <authorList>
            <consortium name="Pathogen Informatics"/>
            <person name="Doyle S."/>
        </authorList>
    </citation>
    <scope>NUCLEOTIDE SEQUENCE [LARGE SCALE GENOMIC DNA]</scope>
    <source>
        <strain evidence="1 2">NCTC12239</strain>
    </source>
</reference>